<evidence type="ECO:0000256" key="2">
    <source>
        <dbReference type="ARBA" id="ARBA00008554"/>
    </source>
</evidence>
<evidence type="ECO:0000256" key="11">
    <source>
        <dbReference type="ARBA" id="ARBA00032927"/>
    </source>
</evidence>
<proteinExistence type="inferred from homology"/>
<keyword evidence="4" id="KW-0813">Transport</keyword>
<keyword evidence="14" id="KW-1185">Reference proteome</keyword>
<comment type="subunit">
    <text evidence="12">Component of the ubiquinol-cytochrome c oxidoreductase (cytochrome b-c1 complex, complex III, CIII), a multisubunit enzyme composed of 3 respiratory subunits cytochrome b, cytochrome c1 and Rieske protein, 2 core protein subunits, and additional low-molecular weight protein subunits. The complex exists as an obligatory dimer and forms supercomplexes (SCs) in the inner mitochondrial membrane with cytochrome c oxidase (complex IV, CIV).</text>
</comment>
<evidence type="ECO:0000256" key="9">
    <source>
        <dbReference type="ARBA" id="ARBA00023136"/>
    </source>
</evidence>
<keyword evidence="7" id="KW-0249">Electron transport</keyword>
<accession>A0A177BDF6</accession>
<keyword evidence="8" id="KW-0496">Mitochondrion</keyword>
<evidence type="ECO:0000256" key="7">
    <source>
        <dbReference type="ARBA" id="ARBA00022982"/>
    </source>
</evidence>
<dbReference type="AlphaFoldDB" id="A0A177BDF6"/>
<gene>
    <name evidence="13" type="ORF">A3Q56_00627</name>
</gene>
<keyword evidence="5" id="KW-0679">Respiratory chain</keyword>
<name>A0A177BDF6_9BILA</name>
<evidence type="ECO:0000313" key="13">
    <source>
        <dbReference type="EMBL" id="OAF71591.1"/>
    </source>
</evidence>
<dbReference type="PANTHER" id="PTHR12022:SF0">
    <property type="entry name" value="CYTOCHROME B-C1 COMPLEX SUBUNIT 7"/>
    <property type="match status" value="1"/>
</dbReference>
<organism evidence="13 14">
    <name type="scientific">Intoshia linei</name>
    <dbReference type="NCBI Taxonomy" id="1819745"/>
    <lineage>
        <taxon>Eukaryota</taxon>
        <taxon>Metazoa</taxon>
        <taxon>Spiralia</taxon>
        <taxon>Lophotrochozoa</taxon>
        <taxon>Mesozoa</taxon>
        <taxon>Orthonectida</taxon>
        <taxon>Rhopaluridae</taxon>
        <taxon>Intoshia</taxon>
    </lineage>
</organism>
<dbReference type="Proteomes" id="UP000078046">
    <property type="component" value="Unassembled WGS sequence"/>
</dbReference>
<sequence length="141" mass="16869">MIKLINVVPKFLNSYRTILGRSAYILVYFKTSRKMATYRGPLSYYAKPEYDYVAYGLHVEDTYPEDDPIIAEAVRRLPSEIQDLRNFRIIRCNQLSLSKSYLPVEDQIPFNQQTPYLHEYIMEVQSEFDEIEEWKRQDKEI</sequence>
<dbReference type="Gene3D" id="1.10.1090.10">
    <property type="entry name" value="Cytochrome b-c1 complex subunit 7"/>
    <property type="match status" value="1"/>
</dbReference>
<dbReference type="Pfam" id="PF02271">
    <property type="entry name" value="UCR_14kD"/>
    <property type="match status" value="1"/>
</dbReference>
<comment type="similarity">
    <text evidence="2">Belongs to the UQCRB/QCR7 family.</text>
</comment>
<evidence type="ECO:0000256" key="6">
    <source>
        <dbReference type="ARBA" id="ARBA00022792"/>
    </source>
</evidence>
<dbReference type="InterPro" id="IPR036544">
    <property type="entry name" value="QCR7_sf"/>
</dbReference>
<dbReference type="GO" id="GO:0005743">
    <property type="term" value="C:mitochondrial inner membrane"/>
    <property type="evidence" value="ECO:0007669"/>
    <property type="project" value="UniProtKB-SubCell"/>
</dbReference>
<evidence type="ECO:0000256" key="12">
    <source>
        <dbReference type="ARBA" id="ARBA00038521"/>
    </source>
</evidence>
<dbReference type="OrthoDB" id="425749at2759"/>
<evidence type="ECO:0000256" key="8">
    <source>
        <dbReference type="ARBA" id="ARBA00023128"/>
    </source>
</evidence>
<dbReference type="InterPro" id="IPR003197">
    <property type="entry name" value="QCR7"/>
</dbReference>
<dbReference type="GO" id="GO:0045275">
    <property type="term" value="C:respiratory chain complex III"/>
    <property type="evidence" value="ECO:0007669"/>
    <property type="project" value="InterPro"/>
</dbReference>
<dbReference type="SUPFAM" id="SSF81524">
    <property type="entry name" value="14 kDa protein of cytochrome bc1 complex (Ubiquinol-cytochrome c reductase)"/>
    <property type="match status" value="1"/>
</dbReference>
<dbReference type="GO" id="GO:0006122">
    <property type="term" value="P:mitochondrial electron transport, ubiquinol to cytochrome c"/>
    <property type="evidence" value="ECO:0007669"/>
    <property type="project" value="InterPro"/>
</dbReference>
<keyword evidence="9" id="KW-0472">Membrane</keyword>
<evidence type="ECO:0000313" key="14">
    <source>
        <dbReference type="Proteomes" id="UP000078046"/>
    </source>
</evidence>
<evidence type="ECO:0000256" key="1">
    <source>
        <dbReference type="ARBA" id="ARBA00004443"/>
    </source>
</evidence>
<evidence type="ECO:0000256" key="3">
    <source>
        <dbReference type="ARBA" id="ARBA00016323"/>
    </source>
</evidence>
<dbReference type="PANTHER" id="PTHR12022">
    <property type="entry name" value="UBIQUINOL-CYTOCHROME C REDUCTASE COMPLEX 14 KD PROTEIN"/>
    <property type="match status" value="1"/>
</dbReference>
<comment type="subcellular location">
    <subcellularLocation>
        <location evidence="1">Mitochondrion inner membrane</location>
        <topology evidence="1">Peripheral membrane protein</topology>
        <orientation evidence="1">Matrix side</orientation>
    </subcellularLocation>
</comment>
<reference evidence="13 14" key="1">
    <citation type="submission" date="2016-04" db="EMBL/GenBank/DDBJ databases">
        <title>The genome of Intoshia linei affirms orthonectids as highly simplified spiralians.</title>
        <authorList>
            <person name="Mikhailov K.V."/>
            <person name="Slusarev G.S."/>
            <person name="Nikitin M.A."/>
            <person name="Logacheva M.D."/>
            <person name="Penin A."/>
            <person name="Aleoshin V."/>
            <person name="Panchin Y.V."/>
        </authorList>
    </citation>
    <scope>NUCLEOTIDE SEQUENCE [LARGE SCALE GENOMIC DNA]</scope>
    <source>
        <strain evidence="13">Intl2013</strain>
        <tissue evidence="13">Whole animal</tissue>
    </source>
</reference>
<evidence type="ECO:0000256" key="4">
    <source>
        <dbReference type="ARBA" id="ARBA00022448"/>
    </source>
</evidence>
<comment type="caution">
    <text evidence="13">The sequence shown here is derived from an EMBL/GenBank/DDBJ whole genome shotgun (WGS) entry which is preliminary data.</text>
</comment>
<dbReference type="EMBL" id="LWCA01000038">
    <property type="protein sequence ID" value="OAF71591.1"/>
    <property type="molecule type" value="Genomic_DNA"/>
</dbReference>
<evidence type="ECO:0000256" key="5">
    <source>
        <dbReference type="ARBA" id="ARBA00022660"/>
    </source>
</evidence>
<evidence type="ECO:0000256" key="10">
    <source>
        <dbReference type="ARBA" id="ARBA00031021"/>
    </source>
</evidence>
<keyword evidence="6" id="KW-0999">Mitochondrion inner membrane</keyword>
<protein>
    <recommendedName>
        <fullName evidence="3">Cytochrome b-c1 complex subunit 7</fullName>
    </recommendedName>
    <alternativeName>
        <fullName evidence="10">Complex III subunit VII</fullName>
    </alternativeName>
    <alternativeName>
        <fullName evidence="11">Ubiquinol-cytochrome c reductase complex 14 kDa protein</fullName>
    </alternativeName>
</protein>